<evidence type="ECO:0000313" key="7">
    <source>
        <dbReference type="Proteomes" id="UP000515152"/>
    </source>
</evidence>
<keyword evidence="3" id="KW-0964">Secreted</keyword>
<name>A0A6P3W6L5_CLUHA</name>
<dbReference type="GO" id="GO:0043025">
    <property type="term" value="C:neuronal cell body"/>
    <property type="evidence" value="ECO:0007669"/>
    <property type="project" value="TreeGrafter"/>
</dbReference>
<feature type="signal peptide" evidence="6">
    <location>
        <begin position="1"/>
        <end position="19"/>
    </location>
</feature>
<dbReference type="Pfam" id="PF01160">
    <property type="entry name" value="Opiods_neuropep"/>
    <property type="match status" value="1"/>
</dbReference>
<dbReference type="RefSeq" id="XP_012690995.1">
    <property type="nucleotide sequence ID" value="XM_012835541.3"/>
</dbReference>
<dbReference type="InterPro" id="IPR006024">
    <property type="entry name" value="Opioid_neupept"/>
</dbReference>
<dbReference type="OrthoDB" id="9884757at2759"/>
<gene>
    <name evidence="8" type="primary">pnocb</name>
</gene>
<feature type="chain" id="PRO_5028161973" evidence="6">
    <location>
        <begin position="20"/>
        <end position="252"/>
    </location>
</feature>
<evidence type="ECO:0000256" key="5">
    <source>
        <dbReference type="SAM" id="MobiDB-lite"/>
    </source>
</evidence>
<evidence type="ECO:0000256" key="6">
    <source>
        <dbReference type="SAM" id="SignalP"/>
    </source>
</evidence>
<dbReference type="GO" id="GO:0007218">
    <property type="term" value="P:neuropeptide signaling pathway"/>
    <property type="evidence" value="ECO:0007669"/>
    <property type="project" value="InterPro"/>
</dbReference>
<keyword evidence="4" id="KW-1015">Disulfide bond</keyword>
<dbReference type="GO" id="GO:0005576">
    <property type="term" value="C:extracellular region"/>
    <property type="evidence" value="ECO:0007669"/>
    <property type="project" value="UniProtKB-SubCell"/>
</dbReference>
<dbReference type="PANTHER" id="PTHR11438:SF5">
    <property type="entry name" value="PREPRONOCICEPTIN"/>
    <property type="match status" value="1"/>
</dbReference>
<reference evidence="8" key="1">
    <citation type="submission" date="2025-08" db="UniProtKB">
        <authorList>
            <consortium name="RefSeq"/>
        </authorList>
    </citation>
    <scope>IDENTIFICATION</scope>
</reference>
<evidence type="ECO:0000256" key="4">
    <source>
        <dbReference type="ARBA" id="ARBA00023157"/>
    </source>
</evidence>
<keyword evidence="6" id="KW-0732">Signal</keyword>
<comment type="similarity">
    <text evidence="2">Belongs to the opioid neuropeptide precursor family.</text>
</comment>
<dbReference type="PRINTS" id="PR01028">
    <property type="entry name" value="OPIOIDPRCRSR"/>
</dbReference>
<accession>A0A6P3W6L5</accession>
<feature type="region of interest" description="Disordered" evidence="5">
    <location>
        <begin position="128"/>
        <end position="158"/>
    </location>
</feature>
<protein>
    <submittedName>
        <fullName evidence="8">Prepronociceptin b</fullName>
    </submittedName>
</protein>
<dbReference type="GO" id="GO:0043679">
    <property type="term" value="C:axon terminus"/>
    <property type="evidence" value="ECO:0007669"/>
    <property type="project" value="TreeGrafter"/>
</dbReference>
<dbReference type="Proteomes" id="UP000515152">
    <property type="component" value="Chromosome 15"/>
</dbReference>
<dbReference type="GO" id="GO:0071696">
    <property type="term" value="P:ectodermal placode development"/>
    <property type="evidence" value="ECO:0007669"/>
    <property type="project" value="Ensembl"/>
</dbReference>
<organism evidence="7 8">
    <name type="scientific">Clupea harengus</name>
    <name type="common">Atlantic herring</name>
    <dbReference type="NCBI Taxonomy" id="7950"/>
    <lineage>
        <taxon>Eukaryota</taxon>
        <taxon>Metazoa</taxon>
        <taxon>Chordata</taxon>
        <taxon>Craniata</taxon>
        <taxon>Vertebrata</taxon>
        <taxon>Euteleostomi</taxon>
        <taxon>Actinopterygii</taxon>
        <taxon>Neopterygii</taxon>
        <taxon>Teleostei</taxon>
        <taxon>Clupei</taxon>
        <taxon>Clupeiformes</taxon>
        <taxon>Clupeoidei</taxon>
        <taxon>Clupeidae</taxon>
        <taxon>Clupea</taxon>
    </lineage>
</organism>
<evidence type="ECO:0000256" key="1">
    <source>
        <dbReference type="ARBA" id="ARBA00004613"/>
    </source>
</evidence>
<keyword evidence="7" id="KW-1185">Reference proteome</keyword>
<dbReference type="GO" id="GO:0005886">
    <property type="term" value="C:plasma membrane"/>
    <property type="evidence" value="ECO:0007669"/>
    <property type="project" value="TreeGrafter"/>
</dbReference>
<dbReference type="CTD" id="394236"/>
<comment type="subcellular location">
    <subcellularLocation>
        <location evidence="1">Secreted</location>
    </subcellularLocation>
</comment>
<proteinExistence type="inferred from homology"/>
<dbReference type="GO" id="GO:0007268">
    <property type="term" value="P:chemical synaptic transmission"/>
    <property type="evidence" value="ECO:0007669"/>
    <property type="project" value="TreeGrafter"/>
</dbReference>
<dbReference type="KEGG" id="char:105907251"/>
<feature type="region of interest" description="Disordered" evidence="5">
    <location>
        <begin position="92"/>
        <end position="114"/>
    </location>
</feature>
<evidence type="ECO:0000256" key="2">
    <source>
        <dbReference type="ARBA" id="ARBA00008543"/>
    </source>
</evidence>
<dbReference type="GO" id="GO:0030425">
    <property type="term" value="C:dendrite"/>
    <property type="evidence" value="ECO:0007669"/>
    <property type="project" value="TreeGrafter"/>
</dbReference>
<dbReference type="GeneID" id="105907251"/>
<dbReference type="AlphaFoldDB" id="A0A6P3W6L5"/>
<feature type="compositionally biased region" description="Acidic residues" evidence="5">
    <location>
        <begin position="134"/>
        <end position="149"/>
    </location>
</feature>
<dbReference type="GO" id="GO:0007600">
    <property type="term" value="P:sensory perception"/>
    <property type="evidence" value="ECO:0007669"/>
    <property type="project" value="TreeGrafter"/>
</dbReference>
<dbReference type="PANTHER" id="PTHR11438">
    <property type="entry name" value="PROENKEPHALIN"/>
    <property type="match status" value="1"/>
</dbReference>
<evidence type="ECO:0000256" key="3">
    <source>
        <dbReference type="ARBA" id="ARBA00022525"/>
    </source>
</evidence>
<evidence type="ECO:0000313" key="8">
    <source>
        <dbReference type="RefSeq" id="XP_012690995.1"/>
    </source>
</evidence>
<dbReference type="GO" id="GO:0031628">
    <property type="term" value="F:opioid receptor binding"/>
    <property type="evidence" value="ECO:0007669"/>
    <property type="project" value="TreeGrafter"/>
</dbReference>
<sequence length="252" mass="28585">MKTPLWTLLLLSLSAPVRADCQRDCILCGVLLPKHQAFNTLVCLLECEAQMSPALTWDLCHVTVNQMPSPHQLQEIAVAKRDDYGDPTSLEEIEEDEVSQEEGQRQQQQPAMETGASEWFRSALEAEQVRDTRLDEEDEEQDRDGEESLEQQGEAGSDLETASLHLAKRFGGFMKGRHNYRKLMGRALPSSETESRPLQKRYGGFIGIRKSARKWNSQKRVSQLLRQYLSLTGRTGRFNNLSAPGLRRPTNL</sequence>